<evidence type="ECO:0000256" key="4">
    <source>
        <dbReference type="ARBA" id="ARBA00023242"/>
    </source>
</evidence>
<dbReference type="Pfam" id="PF07524">
    <property type="entry name" value="Bromo_TP"/>
    <property type="match status" value="1"/>
</dbReference>
<keyword evidence="2" id="KW-0805">Transcription regulation</keyword>
<feature type="region of interest" description="Disordered" evidence="5">
    <location>
        <begin position="206"/>
        <end position="263"/>
    </location>
</feature>
<evidence type="ECO:0000313" key="7">
    <source>
        <dbReference type="EMBL" id="KAK8225862.1"/>
    </source>
</evidence>
<keyword evidence="3" id="KW-0804">Transcription</keyword>
<evidence type="ECO:0000313" key="8">
    <source>
        <dbReference type="Proteomes" id="UP001492380"/>
    </source>
</evidence>
<dbReference type="EMBL" id="JBBWRZ010000011">
    <property type="protein sequence ID" value="KAK8225862.1"/>
    <property type="molecule type" value="Genomic_DNA"/>
</dbReference>
<dbReference type="SMART" id="SM00576">
    <property type="entry name" value="BTP"/>
    <property type="match status" value="1"/>
</dbReference>
<evidence type="ECO:0000256" key="2">
    <source>
        <dbReference type="ARBA" id="ARBA00023015"/>
    </source>
</evidence>
<comment type="subcellular location">
    <subcellularLocation>
        <location evidence="1">Nucleus</location>
    </subcellularLocation>
</comment>
<dbReference type="InterPro" id="IPR006565">
    <property type="entry name" value="BTP"/>
</dbReference>
<proteinExistence type="predicted"/>
<feature type="compositionally biased region" description="Low complexity" evidence="5">
    <location>
        <begin position="214"/>
        <end position="237"/>
    </location>
</feature>
<gene>
    <name evidence="7" type="ORF">HDK90DRAFT_420931</name>
</gene>
<sequence length="263" mass="28654">MSAQELHAALLRPAILHILRAAGYHSARPSVVDAVSDIAARYMLLLAQRTAYHAWSNNNDAAPTVTDVRMAMADAGLLIPSMTGAEEAWKEVLRKPLSEYPERNGMRMKEARRRDLEDTADVREFIDWVMGPANKEIMRIAGLDTALDVAAGASTSREDYLTALKKKHSKTGEESRFQGTVLGIPAEDRHVRIEGGPESLHEWIKQTSDKAAARAESSAAANGNGNSKNGARQTTPEQTPPPAPPLVKSEEDDAIMDTVMDTS</sequence>
<dbReference type="Gene3D" id="1.10.20.10">
    <property type="entry name" value="Histone, subunit A"/>
    <property type="match status" value="1"/>
</dbReference>
<evidence type="ECO:0000259" key="6">
    <source>
        <dbReference type="SMART" id="SM00576"/>
    </source>
</evidence>
<evidence type="ECO:0000256" key="1">
    <source>
        <dbReference type="ARBA" id="ARBA00004123"/>
    </source>
</evidence>
<keyword evidence="8" id="KW-1185">Reference proteome</keyword>
<evidence type="ECO:0000256" key="5">
    <source>
        <dbReference type="SAM" id="MobiDB-lite"/>
    </source>
</evidence>
<accession>A0ABR1YDM6</accession>
<dbReference type="InterPro" id="IPR009072">
    <property type="entry name" value="Histone-fold"/>
</dbReference>
<organism evidence="7 8">
    <name type="scientific">Phyllosticta capitalensis</name>
    <dbReference type="NCBI Taxonomy" id="121624"/>
    <lineage>
        <taxon>Eukaryota</taxon>
        <taxon>Fungi</taxon>
        <taxon>Dikarya</taxon>
        <taxon>Ascomycota</taxon>
        <taxon>Pezizomycotina</taxon>
        <taxon>Dothideomycetes</taxon>
        <taxon>Dothideomycetes incertae sedis</taxon>
        <taxon>Botryosphaeriales</taxon>
        <taxon>Phyllostictaceae</taxon>
        <taxon>Phyllosticta</taxon>
    </lineage>
</organism>
<dbReference type="CDD" id="cd00076">
    <property type="entry name" value="HFD_SF"/>
    <property type="match status" value="1"/>
</dbReference>
<name>A0ABR1YDM6_9PEZI</name>
<dbReference type="Proteomes" id="UP001492380">
    <property type="component" value="Unassembled WGS sequence"/>
</dbReference>
<keyword evidence="4" id="KW-0539">Nucleus</keyword>
<feature type="domain" description="Bromodomain associated" evidence="6">
    <location>
        <begin position="4"/>
        <end position="81"/>
    </location>
</feature>
<protein>
    <recommendedName>
        <fullName evidence="6">Bromodomain associated domain-containing protein</fullName>
    </recommendedName>
</protein>
<evidence type="ECO:0000256" key="3">
    <source>
        <dbReference type="ARBA" id="ARBA00023163"/>
    </source>
</evidence>
<reference evidence="7 8" key="1">
    <citation type="submission" date="2024-04" db="EMBL/GenBank/DDBJ databases">
        <title>Phyllosticta paracitricarpa is synonymous to the EU quarantine fungus P. citricarpa based on phylogenomic analyses.</title>
        <authorList>
            <consortium name="Lawrence Berkeley National Laboratory"/>
            <person name="Van Ingen-Buijs V.A."/>
            <person name="Van Westerhoven A.C."/>
            <person name="Haridas S."/>
            <person name="Skiadas P."/>
            <person name="Martin F."/>
            <person name="Groenewald J.Z."/>
            <person name="Crous P.W."/>
            <person name="Seidl M.F."/>
        </authorList>
    </citation>
    <scope>NUCLEOTIDE SEQUENCE [LARGE SCALE GENOMIC DNA]</scope>
    <source>
        <strain evidence="7 8">CBS 123374</strain>
    </source>
</reference>
<comment type="caution">
    <text evidence="7">The sequence shown here is derived from an EMBL/GenBank/DDBJ whole genome shotgun (WGS) entry which is preliminary data.</text>
</comment>